<dbReference type="EMBL" id="UINC01037800">
    <property type="protein sequence ID" value="SVB33832.1"/>
    <property type="molecule type" value="Genomic_DNA"/>
</dbReference>
<sequence>VIIHFFSVTDQSIARRKDFMQSRSPMTMAGSLISPDGPQSPFELEYLKAVELIRSAQRQPDTHLKVETYLGAIEALRKSSMQAENDAQITQALKQRDVLLKVLPEMIISNSQMSILALQQSGQQVTEENRKQLQLQLNFARKHAVTDEQLQKIESLLNILK</sequence>
<gene>
    <name evidence="1" type="ORF">METZ01_LOCUS186686</name>
</gene>
<proteinExistence type="predicted"/>
<dbReference type="AlphaFoldDB" id="A0A382D709"/>
<evidence type="ECO:0000313" key="1">
    <source>
        <dbReference type="EMBL" id="SVB33832.1"/>
    </source>
</evidence>
<accession>A0A382D709</accession>
<feature type="non-terminal residue" evidence="1">
    <location>
        <position position="1"/>
    </location>
</feature>
<protein>
    <submittedName>
        <fullName evidence="1">Uncharacterized protein</fullName>
    </submittedName>
</protein>
<organism evidence="1">
    <name type="scientific">marine metagenome</name>
    <dbReference type="NCBI Taxonomy" id="408172"/>
    <lineage>
        <taxon>unclassified sequences</taxon>
        <taxon>metagenomes</taxon>
        <taxon>ecological metagenomes</taxon>
    </lineage>
</organism>
<reference evidence="1" key="1">
    <citation type="submission" date="2018-05" db="EMBL/GenBank/DDBJ databases">
        <authorList>
            <person name="Lanie J.A."/>
            <person name="Ng W.-L."/>
            <person name="Kazmierczak K.M."/>
            <person name="Andrzejewski T.M."/>
            <person name="Davidsen T.M."/>
            <person name="Wayne K.J."/>
            <person name="Tettelin H."/>
            <person name="Glass J.I."/>
            <person name="Rusch D."/>
            <person name="Podicherti R."/>
            <person name="Tsui H.-C.T."/>
            <person name="Winkler M.E."/>
        </authorList>
    </citation>
    <scope>NUCLEOTIDE SEQUENCE</scope>
</reference>
<name>A0A382D709_9ZZZZ</name>